<gene>
    <name evidence="2" type="ORF">ISP13_13495</name>
</gene>
<keyword evidence="3" id="KW-1185">Reference proteome</keyword>
<sequence>MKRFYVALAVTVVAAVVGLASPAYANQDNPKAASSAANLSGLHDFDFFVGEWHAHHRKLKERLAGSHDWVEFDGNLSMRKLMGGWANEDESIFNVPGGVYRGVTLRAYDGVTGQWAIWWLDSRMPFAPLDPPVKGHFVNGVGVFYSDDTLGGKPVKVRFTWSNISPTTAHWEQAFSGDDGKTWETNWTTDFTRAP</sequence>
<proteinExistence type="predicted"/>
<protein>
    <submittedName>
        <fullName evidence="2">DUF1579 domain-containing protein</fullName>
    </submittedName>
</protein>
<dbReference type="Proteomes" id="UP001620405">
    <property type="component" value="Unassembled WGS sequence"/>
</dbReference>
<dbReference type="EMBL" id="JADIKG010000012">
    <property type="protein sequence ID" value="MFK2874553.1"/>
    <property type="molecule type" value="Genomic_DNA"/>
</dbReference>
<dbReference type="RefSeq" id="WP_284402020.1">
    <property type="nucleotide sequence ID" value="NZ_BSNQ01000009.1"/>
</dbReference>
<evidence type="ECO:0000313" key="2">
    <source>
        <dbReference type="EMBL" id="MFK2874553.1"/>
    </source>
</evidence>
<keyword evidence="1" id="KW-0732">Signal</keyword>
<name>A0ABW8IX89_9GAMM</name>
<feature type="signal peptide" evidence="1">
    <location>
        <begin position="1"/>
        <end position="25"/>
    </location>
</feature>
<organism evidence="2 3">
    <name type="scientific">Dyella lipolytica</name>
    <dbReference type="NCBI Taxonomy" id="1867835"/>
    <lineage>
        <taxon>Bacteria</taxon>
        <taxon>Pseudomonadati</taxon>
        <taxon>Pseudomonadota</taxon>
        <taxon>Gammaproteobacteria</taxon>
        <taxon>Lysobacterales</taxon>
        <taxon>Rhodanobacteraceae</taxon>
        <taxon>Dyella</taxon>
    </lineage>
</organism>
<reference evidence="2 3" key="1">
    <citation type="submission" date="2020-10" db="EMBL/GenBank/DDBJ databases">
        <title>Phylogeny of dyella-like bacteria.</title>
        <authorList>
            <person name="Fu J."/>
        </authorList>
    </citation>
    <scope>NUCLEOTIDE SEQUENCE [LARGE SCALE GENOMIC DNA]</scope>
    <source>
        <strain evidence="2 3">DHOB07</strain>
    </source>
</reference>
<accession>A0ABW8IX89</accession>
<feature type="chain" id="PRO_5047188956" evidence="1">
    <location>
        <begin position="26"/>
        <end position="195"/>
    </location>
</feature>
<evidence type="ECO:0000313" key="3">
    <source>
        <dbReference type="Proteomes" id="UP001620405"/>
    </source>
</evidence>
<comment type="caution">
    <text evidence="2">The sequence shown here is derived from an EMBL/GenBank/DDBJ whole genome shotgun (WGS) entry which is preliminary data.</text>
</comment>
<evidence type="ECO:0000256" key="1">
    <source>
        <dbReference type="SAM" id="SignalP"/>
    </source>
</evidence>